<dbReference type="InterPro" id="IPR003582">
    <property type="entry name" value="ShKT_dom"/>
</dbReference>
<dbReference type="OrthoDB" id="5830370at2759"/>
<proteinExistence type="predicted"/>
<gene>
    <name evidence="3" type="ORF">TELCIR_17477</name>
</gene>
<feature type="region of interest" description="Disordered" evidence="1">
    <location>
        <begin position="125"/>
        <end position="150"/>
    </location>
</feature>
<organism evidence="3 4">
    <name type="scientific">Teladorsagia circumcincta</name>
    <name type="common">Brown stomach worm</name>
    <name type="synonym">Ostertagia circumcincta</name>
    <dbReference type="NCBI Taxonomy" id="45464"/>
    <lineage>
        <taxon>Eukaryota</taxon>
        <taxon>Metazoa</taxon>
        <taxon>Ecdysozoa</taxon>
        <taxon>Nematoda</taxon>
        <taxon>Chromadorea</taxon>
        <taxon>Rhabditida</taxon>
        <taxon>Rhabditina</taxon>
        <taxon>Rhabditomorpha</taxon>
        <taxon>Strongyloidea</taxon>
        <taxon>Trichostrongylidae</taxon>
        <taxon>Teladorsagia</taxon>
    </lineage>
</organism>
<dbReference type="AlphaFoldDB" id="A0A2G9TSW1"/>
<dbReference type="Gene3D" id="1.10.10.1940">
    <property type="match status" value="1"/>
</dbReference>
<reference evidence="3 4" key="1">
    <citation type="submission" date="2015-09" db="EMBL/GenBank/DDBJ databases">
        <title>Draft genome of the parasitic nematode Teladorsagia circumcincta isolate WARC Sus (inbred).</title>
        <authorList>
            <person name="Mitreva M."/>
        </authorList>
    </citation>
    <scope>NUCLEOTIDE SEQUENCE [LARGE SCALE GENOMIC DNA]</scope>
    <source>
        <strain evidence="3 4">S</strain>
    </source>
</reference>
<dbReference type="PANTHER" id="PTHR46707:SF1">
    <property type="entry name" value="COEXPRESSED WITH POLYCYSTINS-RELATED"/>
    <property type="match status" value="1"/>
</dbReference>
<dbReference type="Proteomes" id="UP000230423">
    <property type="component" value="Unassembled WGS sequence"/>
</dbReference>
<sequence length="150" mass="16283">MEQAVQIRNVVAIPLWYKNVHIRVCVSQIDMSDLVSVNKPRLTSQTVTLFPSTSTIATTTTTEPALPPDVYVPGQGGHRCVDHPDCPLHVAHGLCTSDHYTLEQKRDYCPKSCNLCLSPSADIATGNPPSSPVSDANPHQANSKCVDHPE</sequence>
<accession>A0A2G9TSW1</accession>
<dbReference type="SMART" id="SM00254">
    <property type="entry name" value="ShKT"/>
    <property type="match status" value="1"/>
</dbReference>
<evidence type="ECO:0000313" key="4">
    <source>
        <dbReference type="Proteomes" id="UP000230423"/>
    </source>
</evidence>
<evidence type="ECO:0000259" key="2">
    <source>
        <dbReference type="SMART" id="SM00254"/>
    </source>
</evidence>
<dbReference type="Pfam" id="PF01549">
    <property type="entry name" value="ShK"/>
    <property type="match status" value="1"/>
</dbReference>
<name>A0A2G9TSW1_TELCI</name>
<evidence type="ECO:0000256" key="1">
    <source>
        <dbReference type="SAM" id="MobiDB-lite"/>
    </source>
</evidence>
<protein>
    <submittedName>
        <fullName evidence="3">ShTK domain protein</fullName>
    </submittedName>
</protein>
<feature type="compositionally biased region" description="Polar residues" evidence="1">
    <location>
        <begin position="132"/>
        <end position="143"/>
    </location>
</feature>
<evidence type="ECO:0000313" key="3">
    <source>
        <dbReference type="EMBL" id="PIO61015.1"/>
    </source>
</evidence>
<dbReference type="PANTHER" id="PTHR46707">
    <property type="entry name" value="PROTEIN CBG07468"/>
    <property type="match status" value="1"/>
</dbReference>
<keyword evidence="4" id="KW-1185">Reference proteome</keyword>
<dbReference type="EMBL" id="KZ354393">
    <property type="protein sequence ID" value="PIO61015.1"/>
    <property type="molecule type" value="Genomic_DNA"/>
</dbReference>
<feature type="domain" description="ShKT" evidence="2">
    <location>
        <begin position="79"/>
        <end position="117"/>
    </location>
</feature>